<sequence>MQKRGYMKKGLNGFQLKIIACIIMVIDHAGALFFPDKLIFRIIGRVAFPIFAFFIAEGFFHTRSVRKYLARLGICAVLFQIPDWFSRVYAEISGNPDFGVRYKFNIFATLFFGLLAVTLYDRLKSKKQWLSWTAALAVAILAETAGADYGAYGVLYILVFYLTRENILYMLFGVISLHMAYAAYDIVMSLVTSGTVIVTDSIQLYSLMAIPLIALYNNERGRKAKYVFYVFYPVHLIVLYVIDLII</sequence>
<protein>
    <submittedName>
        <fullName evidence="2">TraX family protein</fullName>
    </submittedName>
</protein>
<feature type="transmembrane region" description="Helical" evidence="1">
    <location>
        <begin position="102"/>
        <end position="120"/>
    </location>
</feature>
<feature type="transmembrane region" description="Helical" evidence="1">
    <location>
        <begin position="12"/>
        <end position="32"/>
    </location>
</feature>
<gene>
    <name evidence="2" type="ORF">CSTERTH_01610</name>
</gene>
<accession>A0A1B1YAN7</accession>
<feature type="transmembrane region" description="Helical" evidence="1">
    <location>
        <begin position="196"/>
        <end position="214"/>
    </location>
</feature>
<keyword evidence="1" id="KW-1133">Transmembrane helix</keyword>
<keyword evidence="1" id="KW-0472">Membrane</keyword>
<dbReference type="EMBL" id="CP014672">
    <property type="protein sequence ID" value="ANW97822.1"/>
    <property type="molecule type" value="Genomic_DNA"/>
</dbReference>
<evidence type="ECO:0000256" key="1">
    <source>
        <dbReference type="SAM" id="Phobius"/>
    </source>
</evidence>
<proteinExistence type="predicted"/>
<name>A0A1B1YAN7_THEST</name>
<dbReference type="InterPro" id="IPR008875">
    <property type="entry name" value="TraX"/>
</dbReference>
<dbReference type="Pfam" id="PF05857">
    <property type="entry name" value="TraX"/>
    <property type="match status" value="1"/>
</dbReference>
<feature type="transmembrane region" description="Helical" evidence="1">
    <location>
        <begin position="38"/>
        <end position="56"/>
    </location>
</feature>
<reference evidence="2 3" key="1">
    <citation type="submission" date="2016-02" db="EMBL/GenBank/DDBJ databases">
        <title>Comparison of Clostridium stercorarium subspecies using comparative genomics and transcriptomics.</title>
        <authorList>
            <person name="Schellenberg J."/>
            <person name="Thallinger G."/>
            <person name="Levin D.B."/>
            <person name="Zhang X."/>
            <person name="Alvare G."/>
            <person name="Fristensky B."/>
            <person name="Sparling R."/>
        </authorList>
    </citation>
    <scope>NUCLEOTIDE SEQUENCE [LARGE SCALE GENOMIC DNA]</scope>
    <source>
        <strain evidence="2 3">DSM 2910</strain>
    </source>
</reference>
<feature type="transmembrane region" description="Helical" evidence="1">
    <location>
        <begin position="167"/>
        <end position="184"/>
    </location>
</feature>
<evidence type="ECO:0000313" key="2">
    <source>
        <dbReference type="EMBL" id="ANW97822.1"/>
    </source>
</evidence>
<feature type="transmembrane region" description="Helical" evidence="1">
    <location>
        <begin position="226"/>
        <end position="245"/>
    </location>
</feature>
<evidence type="ECO:0000313" key="3">
    <source>
        <dbReference type="Proteomes" id="UP000092971"/>
    </source>
</evidence>
<dbReference type="AlphaFoldDB" id="A0A1B1YAN7"/>
<organism evidence="2 3">
    <name type="scientific">Thermoclostridium stercorarium subsp. thermolacticum DSM 2910</name>
    <dbReference type="NCBI Taxonomy" id="1121336"/>
    <lineage>
        <taxon>Bacteria</taxon>
        <taxon>Bacillati</taxon>
        <taxon>Bacillota</taxon>
        <taxon>Clostridia</taxon>
        <taxon>Eubacteriales</taxon>
        <taxon>Oscillospiraceae</taxon>
        <taxon>Thermoclostridium</taxon>
    </lineage>
</organism>
<feature type="transmembrane region" description="Helical" evidence="1">
    <location>
        <begin position="132"/>
        <end position="161"/>
    </location>
</feature>
<dbReference type="Proteomes" id="UP000092971">
    <property type="component" value="Chromosome"/>
</dbReference>
<keyword evidence="1" id="KW-0812">Transmembrane</keyword>